<gene>
    <name evidence="3" type="ORF">E1288_44435</name>
</gene>
<sequence>MVDIEFDPAFDWLWVLVAGQKAPRVDVAAARALAESWHDSGVTLEELGRSLGSLAAVAERSIGGGAGRAFRNRVDELAAAVPQLVALARQQSAGLLDLALNVELGVYSMMIEIAFFAASIIWALADPFTVPLVPAFITAARIAVTRILEKLHWVVRLLVEALQEGVEEVAQGALAQIIQFVEGNRHEWDGQNSLIEFTAGAAAGGLMGAMFMGMKKLGPRVAGSMLFHGFTEAAAETVVGAGAAGILGGSMDDLWTGAVGGAFTGAVDKGSADAGEKIGELVNGVDVVGGPDIPAIDMPDAVGVPVVQTGDKPGHSLGDSDSGYGSESGDTGSESGDANSGYGSKFGDTDSDSGSDGDSGPAGSGVFAHGPTRIGPMTATVAAEGVGVGGVPGQGGGPGATPGTAAGTPSPGMHLPTPGAVDPVTAGPTLIGVPSG</sequence>
<proteinExistence type="predicted"/>
<feature type="compositionally biased region" description="Low complexity" evidence="1">
    <location>
        <begin position="356"/>
        <end position="365"/>
    </location>
</feature>
<feature type="region of interest" description="Disordered" evidence="1">
    <location>
        <begin position="304"/>
        <end position="373"/>
    </location>
</feature>
<dbReference type="EMBL" id="SMKW01000143">
    <property type="protein sequence ID" value="TDD34458.1"/>
    <property type="molecule type" value="Genomic_DNA"/>
</dbReference>
<comment type="caution">
    <text evidence="3">The sequence shown here is derived from an EMBL/GenBank/DDBJ whole genome shotgun (WGS) entry which is preliminary data.</text>
</comment>
<dbReference type="Proteomes" id="UP000294947">
    <property type="component" value="Unassembled WGS sequence"/>
</dbReference>
<accession>A0A4R4XSI6</accession>
<feature type="region of interest" description="Disordered" evidence="1">
    <location>
        <begin position="385"/>
        <end position="436"/>
    </location>
</feature>
<dbReference type="InterPro" id="IPR057746">
    <property type="entry name" value="CpnT-like_N"/>
</dbReference>
<evidence type="ECO:0000313" key="4">
    <source>
        <dbReference type="Proteomes" id="UP000294947"/>
    </source>
</evidence>
<dbReference type="AlphaFoldDB" id="A0A4R4XSI6"/>
<dbReference type="Pfam" id="PF25547">
    <property type="entry name" value="WXG100_2"/>
    <property type="match status" value="1"/>
</dbReference>
<evidence type="ECO:0000313" key="3">
    <source>
        <dbReference type="EMBL" id="TDD34458.1"/>
    </source>
</evidence>
<feature type="compositionally biased region" description="Low complexity" evidence="1">
    <location>
        <begin position="401"/>
        <end position="412"/>
    </location>
</feature>
<evidence type="ECO:0000259" key="2">
    <source>
        <dbReference type="Pfam" id="PF25547"/>
    </source>
</evidence>
<feature type="compositionally biased region" description="Gly residues" evidence="1">
    <location>
        <begin position="386"/>
        <end position="400"/>
    </location>
</feature>
<feature type="non-terminal residue" evidence="3">
    <location>
        <position position="436"/>
    </location>
</feature>
<organism evidence="3 4">
    <name type="scientific">Saccharopolyspora elongata</name>
    <dbReference type="NCBI Taxonomy" id="2530387"/>
    <lineage>
        <taxon>Bacteria</taxon>
        <taxon>Bacillati</taxon>
        <taxon>Actinomycetota</taxon>
        <taxon>Actinomycetes</taxon>
        <taxon>Pseudonocardiales</taxon>
        <taxon>Pseudonocardiaceae</taxon>
        <taxon>Saccharopolyspora</taxon>
    </lineage>
</organism>
<name>A0A4R4XSI6_9PSEU</name>
<protein>
    <recommendedName>
        <fullName evidence="2">Outer membrane channel protein CpnT-like N-terminal domain-containing protein</fullName>
    </recommendedName>
</protein>
<keyword evidence="4" id="KW-1185">Reference proteome</keyword>
<reference evidence="3 4" key="1">
    <citation type="submission" date="2019-03" db="EMBL/GenBank/DDBJ databases">
        <title>Draft genome sequences of novel Actinobacteria.</title>
        <authorList>
            <person name="Sahin N."/>
            <person name="Ay H."/>
            <person name="Saygin H."/>
        </authorList>
    </citation>
    <scope>NUCLEOTIDE SEQUENCE [LARGE SCALE GENOMIC DNA]</scope>
    <source>
        <strain evidence="3 4">7K502</strain>
    </source>
</reference>
<feature type="compositionally biased region" description="Low complexity" evidence="1">
    <location>
        <begin position="315"/>
        <end position="337"/>
    </location>
</feature>
<evidence type="ECO:0000256" key="1">
    <source>
        <dbReference type="SAM" id="MobiDB-lite"/>
    </source>
</evidence>
<feature type="domain" description="Outer membrane channel protein CpnT-like N-terminal" evidence="2">
    <location>
        <begin position="10"/>
        <end position="136"/>
    </location>
</feature>